<gene>
    <name evidence="1" type="ORF">SPARVUS_LOCUS10163881</name>
</gene>
<organism evidence="1 2">
    <name type="scientific">Staurois parvus</name>
    <dbReference type="NCBI Taxonomy" id="386267"/>
    <lineage>
        <taxon>Eukaryota</taxon>
        <taxon>Metazoa</taxon>
        <taxon>Chordata</taxon>
        <taxon>Craniata</taxon>
        <taxon>Vertebrata</taxon>
        <taxon>Euteleostomi</taxon>
        <taxon>Amphibia</taxon>
        <taxon>Batrachia</taxon>
        <taxon>Anura</taxon>
        <taxon>Neobatrachia</taxon>
        <taxon>Ranoidea</taxon>
        <taxon>Ranidae</taxon>
        <taxon>Staurois</taxon>
    </lineage>
</organism>
<dbReference type="EMBL" id="CATNWA010015637">
    <property type="protein sequence ID" value="CAI9585356.1"/>
    <property type="molecule type" value="Genomic_DNA"/>
</dbReference>
<name>A0ABN9EKH1_9NEOB</name>
<proteinExistence type="predicted"/>
<evidence type="ECO:0000313" key="2">
    <source>
        <dbReference type="Proteomes" id="UP001162483"/>
    </source>
</evidence>
<dbReference type="Proteomes" id="UP001162483">
    <property type="component" value="Unassembled WGS sequence"/>
</dbReference>
<protein>
    <submittedName>
        <fullName evidence="1">Uncharacterized protein</fullName>
    </submittedName>
</protein>
<accession>A0ABN9EKH1</accession>
<sequence length="8" mass="823">MGDMGSIL</sequence>
<keyword evidence="2" id="KW-1185">Reference proteome</keyword>
<evidence type="ECO:0000313" key="1">
    <source>
        <dbReference type="EMBL" id="CAI9585356.1"/>
    </source>
</evidence>
<comment type="caution">
    <text evidence="1">The sequence shown here is derived from an EMBL/GenBank/DDBJ whole genome shotgun (WGS) entry which is preliminary data.</text>
</comment>
<reference evidence="1" key="1">
    <citation type="submission" date="2023-05" db="EMBL/GenBank/DDBJ databases">
        <authorList>
            <person name="Stuckert A."/>
        </authorList>
    </citation>
    <scope>NUCLEOTIDE SEQUENCE</scope>
</reference>